<dbReference type="Pfam" id="PF07690">
    <property type="entry name" value="MFS_1"/>
    <property type="match status" value="1"/>
</dbReference>
<feature type="transmembrane region" description="Helical" evidence="5">
    <location>
        <begin position="121"/>
        <end position="140"/>
    </location>
</feature>
<dbReference type="Proteomes" id="UP000808215">
    <property type="component" value="Unassembled WGS sequence"/>
</dbReference>
<dbReference type="EMBL" id="JADVKH010000050">
    <property type="protein sequence ID" value="MBJ9689452.1"/>
    <property type="molecule type" value="Genomic_DNA"/>
</dbReference>
<keyword evidence="10" id="KW-1185">Reference proteome</keyword>
<feature type="transmembrane region" description="Helical" evidence="5">
    <location>
        <begin position="341"/>
        <end position="359"/>
    </location>
</feature>
<evidence type="ECO:0000259" key="6">
    <source>
        <dbReference type="PROSITE" id="PS50850"/>
    </source>
</evidence>
<comment type="caution">
    <text evidence="8">The sequence shown here is derived from an EMBL/GenBank/DDBJ whole genome shotgun (WGS) entry which is preliminary data.</text>
</comment>
<evidence type="ECO:0000256" key="4">
    <source>
        <dbReference type="ARBA" id="ARBA00023136"/>
    </source>
</evidence>
<dbReference type="InterPro" id="IPR036259">
    <property type="entry name" value="MFS_trans_sf"/>
</dbReference>
<evidence type="ECO:0000256" key="2">
    <source>
        <dbReference type="ARBA" id="ARBA00022692"/>
    </source>
</evidence>
<dbReference type="OMA" id="MFGGTVF"/>
<keyword evidence="4 5" id="KW-0472">Membrane</keyword>
<dbReference type="PANTHER" id="PTHR42718:SF48">
    <property type="entry name" value="CONSERVED TWO-DOMAIN MEMBRANE PROTEIN-RELATED"/>
    <property type="match status" value="1"/>
</dbReference>
<dbReference type="InterPro" id="IPR011701">
    <property type="entry name" value="MFS"/>
</dbReference>
<comment type="subcellular location">
    <subcellularLocation>
        <location evidence="1">Membrane</location>
        <topology evidence="1">Multi-pass membrane protein</topology>
    </subcellularLocation>
</comment>
<dbReference type="RefSeq" id="WP_011881345.1">
    <property type="nucleotide sequence ID" value="NZ_CAAAFK010000005.1"/>
</dbReference>
<evidence type="ECO:0000313" key="10">
    <source>
        <dbReference type="Proteomes" id="UP000808215"/>
    </source>
</evidence>
<feature type="transmembrane region" description="Helical" evidence="5">
    <location>
        <begin position="174"/>
        <end position="196"/>
    </location>
</feature>
<dbReference type="GO" id="GO:0022857">
    <property type="term" value="F:transmembrane transporter activity"/>
    <property type="evidence" value="ECO:0007669"/>
    <property type="project" value="InterPro"/>
</dbReference>
<dbReference type="SUPFAM" id="SSF103473">
    <property type="entry name" value="MFS general substrate transporter"/>
    <property type="match status" value="1"/>
</dbReference>
<feature type="transmembrane region" description="Helical" evidence="5">
    <location>
        <begin position="312"/>
        <end position="334"/>
    </location>
</feature>
<evidence type="ECO:0000256" key="3">
    <source>
        <dbReference type="ARBA" id="ARBA00022989"/>
    </source>
</evidence>
<feature type="transmembrane region" description="Helical" evidence="5">
    <location>
        <begin position="240"/>
        <end position="258"/>
    </location>
</feature>
<dbReference type="CDD" id="cd17321">
    <property type="entry name" value="MFS_MMR_MDR_like"/>
    <property type="match status" value="1"/>
</dbReference>
<keyword evidence="3 5" id="KW-1133">Transmembrane helix</keyword>
<evidence type="ECO:0000313" key="9">
    <source>
        <dbReference type="Proteomes" id="UP000237632"/>
    </source>
</evidence>
<feature type="transmembrane region" description="Helical" evidence="5">
    <location>
        <begin position="208"/>
        <end position="228"/>
    </location>
</feature>
<protein>
    <submittedName>
        <fullName evidence="8">MFS transporter</fullName>
    </submittedName>
</protein>
<feature type="transmembrane region" description="Helical" evidence="5">
    <location>
        <begin position="147"/>
        <end position="168"/>
    </location>
</feature>
<feature type="transmembrane region" description="Helical" evidence="5">
    <location>
        <begin position="278"/>
        <end position="300"/>
    </location>
</feature>
<dbReference type="EMBL" id="PVHK01000210">
    <property type="protein sequence ID" value="PRH39115.1"/>
    <property type="molecule type" value="Genomic_DNA"/>
</dbReference>
<dbReference type="AlphaFoldDB" id="A0A132DUC2"/>
<feature type="transmembrane region" description="Helical" evidence="5">
    <location>
        <begin position="58"/>
        <end position="76"/>
    </location>
</feature>
<dbReference type="InterPro" id="IPR020846">
    <property type="entry name" value="MFS_dom"/>
</dbReference>
<proteinExistence type="predicted"/>
<organism evidence="8 9">
    <name type="scientific">Burkholderia vietnamiensis</name>
    <dbReference type="NCBI Taxonomy" id="60552"/>
    <lineage>
        <taxon>Bacteria</taxon>
        <taxon>Pseudomonadati</taxon>
        <taxon>Pseudomonadota</taxon>
        <taxon>Betaproteobacteria</taxon>
        <taxon>Burkholderiales</taxon>
        <taxon>Burkholderiaceae</taxon>
        <taxon>Burkholderia</taxon>
        <taxon>Burkholderia cepacia complex</taxon>
    </lineage>
</organism>
<feature type="transmembrane region" description="Helical" evidence="5">
    <location>
        <begin position="88"/>
        <end position="109"/>
    </location>
</feature>
<reference evidence="8 9" key="1">
    <citation type="submission" date="2018-03" db="EMBL/GenBank/DDBJ databases">
        <authorList>
            <person name="Nguyen K."/>
            <person name="Fouts D."/>
            <person name="Sutton G."/>
        </authorList>
    </citation>
    <scope>NUCLEOTIDE SEQUENCE [LARGE SCALE GENOMIC DNA]</scope>
    <source>
        <strain evidence="8 9">AU3578</strain>
    </source>
</reference>
<evidence type="ECO:0000256" key="1">
    <source>
        <dbReference type="ARBA" id="ARBA00004141"/>
    </source>
</evidence>
<dbReference type="GeneID" id="45679762"/>
<evidence type="ECO:0000313" key="7">
    <source>
        <dbReference type="EMBL" id="MBJ9689452.1"/>
    </source>
</evidence>
<gene>
    <name evidence="8" type="ORF">C6T65_28195</name>
    <name evidence="7" type="ORF">I5589_20480</name>
</gene>
<feature type="domain" description="Major facilitator superfamily (MFS) profile" evidence="6">
    <location>
        <begin position="21"/>
        <end position="464"/>
    </location>
</feature>
<evidence type="ECO:0000256" key="5">
    <source>
        <dbReference type="SAM" id="Phobius"/>
    </source>
</evidence>
<dbReference type="Proteomes" id="UP000237632">
    <property type="component" value="Unassembled WGS sequence"/>
</dbReference>
<feature type="transmembrane region" description="Helical" evidence="5">
    <location>
        <begin position="415"/>
        <end position="432"/>
    </location>
</feature>
<dbReference type="Gene3D" id="1.20.1720.10">
    <property type="entry name" value="Multidrug resistance protein D"/>
    <property type="match status" value="1"/>
</dbReference>
<dbReference type="PROSITE" id="PS50850">
    <property type="entry name" value="MFS"/>
    <property type="match status" value="1"/>
</dbReference>
<reference evidence="7 10" key="2">
    <citation type="submission" date="2020-11" db="EMBL/GenBank/DDBJ databases">
        <title>Enhanced detection system for hospital associated transmission using whole genome sequencing surveillance.</title>
        <authorList>
            <person name="Harrison L.H."/>
            <person name="Van Tyne D."/>
            <person name="Marsh J.W."/>
            <person name="Griffith M.P."/>
            <person name="Snyder D.J."/>
            <person name="Cooper V.S."/>
            <person name="Mustapha M."/>
        </authorList>
    </citation>
    <scope>NUCLEOTIDE SEQUENCE [LARGE SCALE GENOMIC DNA]</scope>
    <source>
        <strain evidence="7 10">BC00020</strain>
    </source>
</reference>
<evidence type="ECO:0000313" key="8">
    <source>
        <dbReference type="EMBL" id="PRH39115.1"/>
    </source>
</evidence>
<keyword evidence="2 5" id="KW-0812">Transmembrane</keyword>
<sequence>MSAPSVPASQAQPNSISPWPVFWIASVAVFLVSIDVTVLYAAFPALRRAFPGADSGGLSWVLNAYTLVFAALLVPAGRLADLCGRKRMFLLGLAMFVGGSFGCGIASRIEMLWMMRAVQGAGAALLLPASLSILLAAFPVTKRAIAVSLWGAVSGVAGALGPSVGSFLVDRFGWPWAFFLNLPLGALALWQGWRVLDESRDPERGAPLDLVGVVLLIVGVGAIAFGLVQSEALGWASPKVALAIAGGLAMLAAFVAWARTARAPAIDLSLFQDRTYRYINLASLCFAIGFAMMFFQTFLFTTGVWSYSLTRAGLAGTPGPLLVVPTAIVCGRFAARAGHRLLLVTGSLISMAASLWFALVPGVTPDYLHAWLPGALLTGLGVGMVMPSLSAAAVAHLPPARFGVGSAVNQAIRQMGSVFGVALTVAITGNAITRLAEFHTLCYLQIALALATAILCAPVDTRPRVLASAAAR</sequence>
<name>A0A132DUC2_BURVI</name>
<dbReference type="Gene3D" id="1.20.1250.20">
    <property type="entry name" value="MFS general substrate transporter like domains"/>
    <property type="match status" value="1"/>
</dbReference>
<dbReference type="PANTHER" id="PTHR42718">
    <property type="entry name" value="MAJOR FACILITATOR SUPERFAMILY MULTIDRUG TRANSPORTER MFSC"/>
    <property type="match status" value="1"/>
</dbReference>
<feature type="transmembrane region" description="Helical" evidence="5">
    <location>
        <begin position="21"/>
        <end position="46"/>
    </location>
</feature>
<feature type="transmembrane region" description="Helical" evidence="5">
    <location>
        <begin position="371"/>
        <end position="394"/>
    </location>
</feature>
<feature type="transmembrane region" description="Helical" evidence="5">
    <location>
        <begin position="438"/>
        <end position="457"/>
    </location>
</feature>
<accession>A0A132DUC2</accession>
<dbReference type="GO" id="GO:0016020">
    <property type="term" value="C:membrane"/>
    <property type="evidence" value="ECO:0007669"/>
    <property type="project" value="UniProtKB-SubCell"/>
</dbReference>